<feature type="region of interest" description="Disordered" evidence="1">
    <location>
        <begin position="42"/>
        <end position="294"/>
    </location>
</feature>
<evidence type="ECO:0000313" key="4">
    <source>
        <dbReference type="EMBL" id="TKS69530.1"/>
    </source>
</evidence>
<dbReference type="PANTHER" id="PTHR45427">
    <property type="entry name" value="MUCIN-15"/>
    <property type="match status" value="1"/>
</dbReference>
<keyword evidence="2" id="KW-1133">Transmembrane helix</keyword>
<feature type="compositionally biased region" description="Polar residues" evidence="1">
    <location>
        <begin position="46"/>
        <end position="56"/>
    </location>
</feature>
<accession>A0A4U5U6N6</accession>
<feature type="compositionally biased region" description="Basic and acidic residues" evidence="1">
    <location>
        <begin position="263"/>
        <end position="272"/>
    </location>
</feature>
<keyword evidence="2" id="KW-0472">Membrane</keyword>
<feature type="compositionally biased region" description="Polar residues" evidence="1">
    <location>
        <begin position="149"/>
        <end position="194"/>
    </location>
</feature>
<proteinExistence type="predicted"/>
<keyword evidence="2" id="KW-0812">Transmembrane</keyword>
<feature type="compositionally biased region" description="Polar residues" evidence="1">
    <location>
        <begin position="104"/>
        <end position="119"/>
    </location>
</feature>
<organism evidence="4 5">
    <name type="scientific">Collichthys lucidus</name>
    <name type="common">Big head croaker</name>
    <name type="synonym">Sciaena lucida</name>
    <dbReference type="NCBI Taxonomy" id="240159"/>
    <lineage>
        <taxon>Eukaryota</taxon>
        <taxon>Metazoa</taxon>
        <taxon>Chordata</taxon>
        <taxon>Craniata</taxon>
        <taxon>Vertebrata</taxon>
        <taxon>Euteleostomi</taxon>
        <taxon>Actinopterygii</taxon>
        <taxon>Neopterygii</taxon>
        <taxon>Teleostei</taxon>
        <taxon>Neoteleostei</taxon>
        <taxon>Acanthomorphata</taxon>
        <taxon>Eupercaria</taxon>
        <taxon>Sciaenidae</taxon>
        <taxon>Collichthys</taxon>
    </lineage>
</organism>
<dbReference type="AlphaFoldDB" id="A0A4U5U6N6"/>
<dbReference type="Proteomes" id="UP000298787">
    <property type="component" value="Chromosome 4"/>
</dbReference>
<feature type="transmembrane region" description="Helical" evidence="2">
    <location>
        <begin position="296"/>
        <end position="318"/>
    </location>
</feature>
<dbReference type="EMBL" id="CM014081">
    <property type="protein sequence ID" value="TKS69530.1"/>
    <property type="molecule type" value="Genomic_DNA"/>
</dbReference>
<feature type="compositionally biased region" description="Low complexity" evidence="1">
    <location>
        <begin position="203"/>
        <end position="227"/>
    </location>
</feature>
<evidence type="ECO:0000256" key="2">
    <source>
        <dbReference type="SAM" id="Phobius"/>
    </source>
</evidence>
<feature type="compositionally biased region" description="Polar residues" evidence="1">
    <location>
        <begin position="69"/>
        <end position="80"/>
    </location>
</feature>
<gene>
    <name evidence="4" type="ORF">D9C73_003595</name>
</gene>
<reference evidence="4 5" key="1">
    <citation type="submission" date="2019-01" db="EMBL/GenBank/DDBJ databases">
        <title>Genome Assembly of Collichthys lucidus.</title>
        <authorList>
            <person name="Cai M."/>
            <person name="Xiao S."/>
        </authorList>
    </citation>
    <scope>NUCLEOTIDE SEQUENCE [LARGE SCALE GENOMIC DNA]</scope>
    <source>
        <strain evidence="4">JT15FE1705JMU</strain>
        <tissue evidence="4">Muscle</tissue>
    </source>
</reference>
<dbReference type="STRING" id="240159.A0A4U5U6N6"/>
<feature type="chain" id="PRO_5020499715" evidence="3">
    <location>
        <begin position="21"/>
        <end position="379"/>
    </location>
</feature>
<dbReference type="OrthoDB" id="9950822at2759"/>
<dbReference type="PANTHER" id="PTHR45427:SF1">
    <property type="entry name" value="MUCIN-15"/>
    <property type="match status" value="1"/>
</dbReference>
<keyword evidence="3" id="KW-0732">Signal</keyword>
<feature type="compositionally biased region" description="Low complexity" evidence="1">
    <location>
        <begin position="273"/>
        <end position="287"/>
    </location>
</feature>
<evidence type="ECO:0000313" key="5">
    <source>
        <dbReference type="Proteomes" id="UP000298787"/>
    </source>
</evidence>
<name>A0A4U5U6N6_COLLU</name>
<evidence type="ECO:0000256" key="3">
    <source>
        <dbReference type="SAM" id="SignalP"/>
    </source>
</evidence>
<dbReference type="Pfam" id="PF15672">
    <property type="entry name" value="Mucin15"/>
    <property type="match status" value="1"/>
</dbReference>
<feature type="compositionally biased region" description="Low complexity" evidence="1">
    <location>
        <begin position="241"/>
        <end position="260"/>
    </location>
</feature>
<evidence type="ECO:0000256" key="1">
    <source>
        <dbReference type="SAM" id="MobiDB-lite"/>
    </source>
</evidence>
<protein>
    <submittedName>
        <fullName evidence="4">Mucin-15</fullName>
    </submittedName>
</protein>
<feature type="signal peptide" evidence="3">
    <location>
        <begin position="1"/>
        <end position="20"/>
    </location>
</feature>
<dbReference type="InterPro" id="IPR031371">
    <property type="entry name" value="Mucin-15"/>
</dbReference>
<sequence length="379" mass="40007">MGKMGLYLKITAGLLLLAQASHLATIPDSTDSPGKTIDKGWLRGLSKNTVGGQNTGVPEEKTEDDQGAMESSNDFSSGIPSGSMAIFNEEEEHVSSQDKDEGSPDQTVVTTTMHSSLSNVTTTKHEVTLTTESTNPSQINMTDAEEEFNNSTITPQNSTNLSAQNSTDFSDYSNHTDLQTTTSAPESNATLDNATKTDEDTRLTNATETTSTTTTTTTTTTTVTTTTMPEINETAATPPSTTAVLSETTEATLATSTAAAPKSPEKANKTDKGSASGSSSERGLESGPQSSRRKGAWGAVLGTAVAVACVGLVAYIILKKKHQKGFSHRKLVEEFPSDPVLRLDNSEPLDLNFGGSAYYNPGLQGDNIQMSSFPGRRGN</sequence>
<feature type="compositionally biased region" description="Basic and acidic residues" evidence="1">
    <location>
        <begin position="93"/>
        <end position="102"/>
    </location>
</feature>
<keyword evidence="5" id="KW-1185">Reference proteome</keyword>